<sequence length="160" mass="17555">METQIHQFVAGLPSDPAVEGNAQKKRKIDVASPSFGRFPDSTSETHDSTAAPESIGPQTSGPRTLRHIFTQVHSMETQIHQFVAGLLSGPAGEGFSTRPSGTSSSIASNAPTLMSVMKKQQNIKEKQGNIERGQKKQREYEKDQLPEKDDEHIVTVLWNT</sequence>
<evidence type="ECO:0000313" key="2">
    <source>
        <dbReference type="EMBL" id="KAJ8548131.1"/>
    </source>
</evidence>
<keyword evidence="3" id="KW-1185">Reference proteome</keyword>
<feature type="compositionally biased region" description="Polar residues" evidence="1">
    <location>
        <begin position="97"/>
        <end position="109"/>
    </location>
</feature>
<dbReference type="Proteomes" id="UP001152561">
    <property type="component" value="Unassembled WGS sequence"/>
</dbReference>
<dbReference type="AlphaFoldDB" id="A0A9Q1LZQ8"/>
<feature type="region of interest" description="Disordered" evidence="1">
    <location>
        <begin position="1"/>
        <end position="63"/>
    </location>
</feature>
<protein>
    <submittedName>
        <fullName evidence="2">Uncharacterized protein</fullName>
    </submittedName>
</protein>
<reference evidence="3" key="1">
    <citation type="journal article" date="2023" name="Proc. Natl. Acad. Sci. U.S.A.">
        <title>Genomic and structural basis for evolution of tropane alkaloid biosynthesis.</title>
        <authorList>
            <person name="Wanga Y.-J."/>
            <person name="Taina T."/>
            <person name="Yua J.-Y."/>
            <person name="Lia J."/>
            <person name="Xua B."/>
            <person name="Chenc J."/>
            <person name="D'Auriad J.C."/>
            <person name="Huanga J.-P."/>
            <person name="Huanga S.-X."/>
        </authorList>
    </citation>
    <scope>NUCLEOTIDE SEQUENCE [LARGE SCALE GENOMIC DNA]</scope>
    <source>
        <strain evidence="3">cv. KIB-2019</strain>
    </source>
</reference>
<feature type="region of interest" description="Disordered" evidence="1">
    <location>
        <begin position="122"/>
        <end position="147"/>
    </location>
</feature>
<feature type="region of interest" description="Disordered" evidence="1">
    <location>
        <begin position="87"/>
        <end position="109"/>
    </location>
</feature>
<accession>A0A9Q1LZQ8</accession>
<evidence type="ECO:0000256" key="1">
    <source>
        <dbReference type="SAM" id="MobiDB-lite"/>
    </source>
</evidence>
<gene>
    <name evidence="2" type="ORF">K7X08_021367</name>
</gene>
<name>A0A9Q1LZQ8_9SOLA</name>
<dbReference type="EMBL" id="JAJAGQ010000012">
    <property type="protein sequence ID" value="KAJ8548131.1"/>
    <property type="molecule type" value="Genomic_DNA"/>
</dbReference>
<organism evidence="2 3">
    <name type="scientific">Anisodus acutangulus</name>
    <dbReference type="NCBI Taxonomy" id="402998"/>
    <lineage>
        <taxon>Eukaryota</taxon>
        <taxon>Viridiplantae</taxon>
        <taxon>Streptophyta</taxon>
        <taxon>Embryophyta</taxon>
        <taxon>Tracheophyta</taxon>
        <taxon>Spermatophyta</taxon>
        <taxon>Magnoliopsida</taxon>
        <taxon>eudicotyledons</taxon>
        <taxon>Gunneridae</taxon>
        <taxon>Pentapetalae</taxon>
        <taxon>asterids</taxon>
        <taxon>lamiids</taxon>
        <taxon>Solanales</taxon>
        <taxon>Solanaceae</taxon>
        <taxon>Solanoideae</taxon>
        <taxon>Hyoscyameae</taxon>
        <taxon>Anisodus</taxon>
    </lineage>
</organism>
<proteinExistence type="predicted"/>
<evidence type="ECO:0000313" key="3">
    <source>
        <dbReference type="Proteomes" id="UP001152561"/>
    </source>
</evidence>
<dbReference type="OrthoDB" id="10544947at2759"/>
<comment type="caution">
    <text evidence="2">The sequence shown here is derived from an EMBL/GenBank/DDBJ whole genome shotgun (WGS) entry which is preliminary data.</text>
</comment>